<dbReference type="EMBL" id="LT854705">
    <property type="protein sequence ID" value="SMS14503.1"/>
    <property type="molecule type" value="Genomic_DNA"/>
</dbReference>
<dbReference type="InterPro" id="IPR001792">
    <property type="entry name" value="Acylphosphatase-like_dom"/>
</dbReference>
<comment type="catalytic activity">
    <reaction evidence="4 5">
        <text>an acyl phosphate + H2O = a carboxylate + phosphate + H(+)</text>
        <dbReference type="Rhea" id="RHEA:14965"/>
        <dbReference type="ChEBI" id="CHEBI:15377"/>
        <dbReference type="ChEBI" id="CHEBI:15378"/>
        <dbReference type="ChEBI" id="CHEBI:29067"/>
        <dbReference type="ChEBI" id="CHEBI:43474"/>
        <dbReference type="ChEBI" id="CHEBI:59918"/>
        <dbReference type="EC" id="3.6.1.7"/>
    </reaction>
</comment>
<reference evidence="8 11" key="3">
    <citation type="submission" date="2019-07" db="EMBL/GenBank/DDBJ databases">
        <title>Whole genome shotgun sequence of Lactobacillus zymae NBRC 107157.</title>
        <authorList>
            <person name="Hosoyama A."/>
            <person name="Uohara A."/>
            <person name="Ohji S."/>
            <person name="Ichikawa N."/>
        </authorList>
    </citation>
    <scope>NUCLEOTIDE SEQUENCE [LARGE SCALE GENOMIC DNA]</scope>
    <source>
        <strain evidence="8 11">NBRC 107157</strain>
    </source>
</reference>
<keyword evidence="5" id="KW-0378">Hydrolase</keyword>
<feature type="domain" description="Acylphosphatase-like" evidence="7">
    <location>
        <begin position="3"/>
        <end position="91"/>
    </location>
</feature>
<dbReference type="Gene3D" id="3.30.70.100">
    <property type="match status" value="1"/>
</dbReference>
<dbReference type="SUPFAM" id="SSF54975">
    <property type="entry name" value="Acylphosphatase/BLUF domain-like"/>
    <property type="match status" value="1"/>
</dbReference>
<dbReference type="InterPro" id="IPR017968">
    <property type="entry name" value="Acylphosphatase_CS"/>
</dbReference>
<dbReference type="PROSITE" id="PS00150">
    <property type="entry name" value="ACYLPHOSPHATASE_1"/>
    <property type="match status" value="1"/>
</dbReference>
<sequence>MHTQRYLISGRVQGVGFRWTAKQIADRLGVTGTVQNLGTGQVAITASGATAALANFRRHLQHPQLSPWIKVVAFDVTDLPFHRFADFSIII</sequence>
<evidence type="ECO:0000256" key="5">
    <source>
        <dbReference type="PROSITE-ProRule" id="PRU00520"/>
    </source>
</evidence>
<evidence type="ECO:0000313" key="9">
    <source>
        <dbReference type="EMBL" id="SMS14503.1"/>
    </source>
</evidence>
<dbReference type="AlphaFoldDB" id="A0A1Y6K084"/>
<feature type="active site" evidence="5">
    <location>
        <position position="36"/>
    </location>
</feature>
<dbReference type="InterPro" id="IPR036046">
    <property type="entry name" value="Acylphosphatase-like_dom_sf"/>
</dbReference>
<evidence type="ECO:0000259" key="7">
    <source>
        <dbReference type="PROSITE" id="PS51160"/>
    </source>
</evidence>
<evidence type="ECO:0000313" key="8">
    <source>
        <dbReference type="EMBL" id="GEO71796.1"/>
    </source>
</evidence>
<organism evidence="9 10">
    <name type="scientific">Levilactobacillus zymae</name>
    <dbReference type="NCBI Taxonomy" id="267363"/>
    <lineage>
        <taxon>Bacteria</taxon>
        <taxon>Bacillati</taxon>
        <taxon>Bacillota</taxon>
        <taxon>Bacilli</taxon>
        <taxon>Lactobacillales</taxon>
        <taxon>Lactobacillaceae</taxon>
        <taxon>Levilactobacillus</taxon>
    </lineage>
</organism>
<comment type="similarity">
    <text evidence="1 6">Belongs to the acylphosphatase family.</text>
</comment>
<reference evidence="10" key="2">
    <citation type="submission" date="2017-05" db="EMBL/GenBank/DDBJ databases">
        <authorList>
            <person name="Papadimitriou K."/>
        </authorList>
    </citation>
    <scope>NUCLEOTIDE SEQUENCE [LARGE SCALE GENOMIC DNA]</scope>
    <source>
        <strain evidence="10">ACA-DC 3411</strain>
    </source>
</reference>
<evidence type="ECO:0000256" key="4">
    <source>
        <dbReference type="ARBA" id="ARBA00047645"/>
    </source>
</evidence>
<dbReference type="KEGG" id="lzy:LZ3411_1453"/>
<dbReference type="Pfam" id="PF00708">
    <property type="entry name" value="Acylphosphatase"/>
    <property type="match status" value="1"/>
</dbReference>
<dbReference type="EMBL" id="BJZK01000008">
    <property type="protein sequence ID" value="GEO71796.1"/>
    <property type="molecule type" value="Genomic_DNA"/>
</dbReference>
<dbReference type="PROSITE" id="PS51160">
    <property type="entry name" value="ACYLPHOSPHATASE_3"/>
    <property type="match status" value="1"/>
</dbReference>
<evidence type="ECO:0000313" key="10">
    <source>
        <dbReference type="Proteomes" id="UP000195412"/>
    </source>
</evidence>
<dbReference type="EC" id="3.6.1.7" evidence="2 5"/>
<evidence type="ECO:0000256" key="3">
    <source>
        <dbReference type="ARBA" id="ARBA00015991"/>
    </source>
</evidence>
<evidence type="ECO:0000256" key="6">
    <source>
        <dbReference type="RuleBase" id="RU004168"/>
    </source>
</evidence>
<proteinExistence type="inferred from homology"/>
<evidence type="ECO:0000256" key="1">
    <source>
        <dbReference type="ARBA" id="ARBA00005614"/>
    </source>
</evidence>
<evidence type="ECO:0000256" key="2">
    <source>
        <dbReference type="ARBA" id="ARBA00012150"/>
    </source>
</evidence>
<evidence type="ECO:0000313" key="11">
    <source>
        <dbReference type="Proteomes" id="UP000321794"/>
    </source>
</evidence>
<dbReference type="PANTHER" id="PTHR47268">
    <property type="entry name" value="ACYLPHOSPHATASE"/>
    <property type="match status" value="1"/>
</dbReference>
<protein>
    <recommendedName>
        <fullName evidence="3 5">acylphosphatase</fullName>
        <ecNumber evidence="2 5">3.6.1.7</ecNumber>
    </recommendedName>
</protein>
<keyword evidence="11" id="KW-1185">Reference proteome</keyword>
<accession>A0A1Y6K084</accession>
<dbReference type="Proteomes" id="UP000195412">
    <property type="component" value="Chromosome I"/>
</dbReference>
<feature type="active site" evidence="5">
    <location>
        <position position="18"/>
    </location>
</feature>
<gene>
    <name evidence="8" type="primary">acyP</name>
    <name evidence="9" type="ORF">LZ3411_1453</name>
    <name evidence="8" type="ORF">LZY01_09640</name>
</gene>
<dbReference type="InterPro" id="IPR020456">
    <property type="entry name" value="Acylphosphatase"/>
</dbReference>
<dbReference type="RefSeq" id="WP_057734218.1">
    <property type="nucleotide sequence ID" value="NZ_BJZK01000008.1"/>
</dbReference>
<dbReference type="OrthoDB" id="9808093at2"/>
<dbReference type="PANTHER" id="PTHR47268:SF4">
    <property type="entry name" value="ACYLPHOSPHATASE"/>
    <property type="match status" value="1"/>
</dbReference>
<reference evidence="9" key="1">
    <citation type="submission" date="2017-05" db="EMBL/GenBank/DDBJ databases">
        <authorList>
            <person name="Song R."/>
            <person name="Chenine A.L."/>
            <person name="Ruprecht R.M."/>
        </authorList>
    </citation>
    <scope>NUCLEOTIDE SEQUENCE</scope>
    <source>
        <strain evidence="9">ACA-DC 3411</strain>
    </source>
</reference>
<dbReference type="Proteomes" id="UP000321794">
    <property type="component" value="Unassembled WGS sequence"/>
</dbReference>
<dbReference type="GO" id="GO:0003998">
    <property type="term" value="F:acylphosphatase activity"/>
    <property type="evidence" value="ECO:0007669"/>
    <property type="project" value="UniProtKB-EC"/>
</dbReference>
<name>A0A1Y6K084_9LACO</name>